<dbReference type="InterPro" id="IPR029032">
    <property type="entry name" value="AhpD-like"/>
</dbReference>
<dbReference type="InterPro" id="IPR003779">
    <property type="entry name" value="CMD-like"/>
</dbReference>
<evidence type="ECO:0000313" key="3">
    <source>
        <dbReference type="Proteomes" id="UP001201273"/>
    </source>
</evidence>
<sequence>MLTKQHQEKYAAFYAATHHNEHLDSKTEVLVGLAAAMAMNCAPCTDYYLQQAKKQGISKAEISEVTAKVMAVAAGQKKLQAQAALENY</sequence>
<dbReference type="Pfam" id="PF02627">
    <property type="entry name" value="CMD"/>
    <property type="match status" value="1"/>
</dbReference>
<comment type="caution">
    <text evidence="2">The sequence shown here is derived from an EMBL/GenBank/DDBJ whole genome shotgun (WGS) entry which is preliminary data.</text>
</comment>
<evidence type="ECO:0000313" key="2">
    <source>
        <dbReference type="EMBL" id="MCE2594626.1"/>
    </source>
</evidence>
<dbReference type="SUPFAM" id="SSF69118">
    <property type="entry name" value="AhpD-like"/>
    <property type="match status" value="1"/>
</dbReference>
<evidence type="ECO:0000259" key="1">
    <source>
        <dbReference type="Pfam" id="PF02627"/>
    </source>
</evidence>
<gene>
    <name evidence="2" type="ORF">K6Y31_07340</name>
</gene>
<feature type="domain" description="Carboxymuconolactone decarboxylase-like" evidence="1">
    <location>
        <begin position="6"/>
        <end position="86"/>
    </location>
</feature>
<dbReference type="PANTHER" id="PTHR33930">
    <property type="entry name" value="ALKYL HYDROPEROXIDE REDUCTASE AHPD"/>
    <property type="match status" value="1"/>
</dbReference>
<dbReference type="PANTHER" id="PTHR33930:SF2">
    <property type="entry name" value="BLR3452 PROTEIN"/>
    <property type="match status" value="1"/>
</dbReference>
<organism evidence="2 3">
    <name type="scientific">Motilimonas cestriensis</name>
    <dbReference type="NCBI Taxonomy" id="2742685"/>
    <lineage>
        <taxon>Bacteria</taxon>
        <taxon>Pseudomonadati</taxon>
        <taxon>Pseudomonadota</taxon>
        <taxon>Gammaproteobacteria</taxon>
        <taxon>Alteromonadales</taxon>
        <taxon>Alteromonadales genera incertae sedis</taxon>
        <taxon>Motilimonas</taxon>
    </lineage>
</organism>
<dbReference type="RefSeq" id="WP_233052162.1">
    <property type="nucleotide sequence ID" value="NZ_JAIMJA010000006.1"/>
</dbReference>
<name>A0ABS8WAL3_9GAMM</name>
<protein>
    <submittedName>
        <fullName evidence="2">Carboxymuconolactone decarboxylase family protein</fullName>
    </submittedName>
</protein>
<dbReference type="Proteomes" id="UP001201273">
    <property type="component" value="Unassembled WGS sequence"/>
</dbReference>
<dbReference type="Gene3D" id="1.20.1290.10">
    <property type="entry name" value="AhpD-like"/>
    <property type="match status" value="1"/>
</dbReference>
<reference evidence="2 3" key="1">
    <citation type="journal article" date="2022" name="Environ. Microbiol. Rep.">
        <title>Eco-phylogenetic analyses reveal divergent evolution of vitamin B12 metabolism in the marine bacterial family 'Psychromonadaceae'.</title>
        <authorList>
            <person name="Jin X."/>
            <person name="Yang Y."/>
            <person name="Cao H."/>
            <person name="Gao B."/>
            <person name="Zhao Z."/>
        </authorList>
    </citation>
    <scope>NUCLEOTIDE SEQUENCE [LARGE SCALE GENOMIC DNA]</scope>
    <source>
        <strain evidence="2 3">MKS20</strain>
    </source>
</reference>
<proteinExistence type="predicted"/>
<dbReference type="EMBL" id="JAIMJA010000006">
    <property type="protein sequence ID" value="MCE2594626.1"/>
    <property type="molecule type" value="Genomic_DNA"/>
</dbReference>
<accession>A0ABS8WAL3</accession>
<keyword evidence="3" id="KW-1185">Reference proteome</keyword>